<sequence>MPCSEPYLQEISRLLHEPKTITKSVVFSLSKEIKGGCNVIGGRKLDGHVKPFVPYLNKVSASVKVYLVLYCCYKAFLLPMPTSAGSVLKCGVVSSLCLILGVPAFRTKAY</sequence>
<dbReference type="EMBL" id="CAADRP010001585">
    <property type="protein sequence ID" value="VFU42588.1"/>
    <property type="molecule type" value="Genomic_DNA"/>
</dbReference>
<organism evidence="1">
    <name type="scientific">Salix viminalis</name>
    <name type="common">Common osier</name>
    <name type="synonym">Basket willow</name>
    <dbReference type="NCBI Taxonomy" id="40686"/>
    <lineage>
        <taxon>Eukaryota</taxon>
        <taxon>Viridiplantae</taxon>
        <taxon>Streptophyta</taxon>
        <taxon>Embryophyta</taxon>
        <taxon>Tracheophyta</taxon>
        <taxon>Spermatophyta</taxon>
        <taxon>Magnoliopsida</taxon>
        <taxon>eudicotyledons</taxon>
        <taxon>Gunneridae</taxon>
        <taxon>Pentapetalae</taxon>
        <taxon>rosids</taxon>
        <taxon>fabids</taxon>
        <taxon>Malpighiales</taxon>
        <taxon>Salicaceae</taxon>
        <taxon>Saliceae</taxon>
        <taxon>Salix</taxon>
    </lineage>
</organism>
<reference evidence="1" key="1">
    <citation type="submission" date="2019-03" db="EMBL/GenBank/DDBJ databases">
        <authorList>
            <person name="Mank J."/>
            <person name="Almeida P."/>
        </authorList>
    </citation>
    <scope>NUCLEOTIDE SEQUENCE</scope>
    <source>
        <strain evidence="1">78183</strain>
    </source>
</reference>
<gene>
    <name evidence="1" type="ORF">SVIM_LOCUS256984</name>
</gene>
<accession>A0A6N2M3V2</accession>
<protein>
    <submittedName>
        <fullName evidence="1">Uncharacterized protein</fullName>
    </submittedName>
</protein>
<dbReference type="AlphaFoldDB" id="A0A6N2M3V2"/>
<name>A0A6N2M3V2_SALVM</name>
<evidence type="ECO:0000313" key="1">
    <source>
        <dbReference type="EMBL" id="VFU42588.1"/>
    </source>
</evidence>
<proteinExistence type="predicted"/>